<feature type="transmembrane region" description="Helical" evidence="1">
    <location>
        <begin position="49"/>
        <end position="66"/>
    </location>
</feature>
<keyword evidence="1" id="KW-0812">Transmembrane</keyword>
<gene>
    <name evidence="2" type="ORF">MNBD_GAMMA12-3910</name>
</gene>
<reference evidence="2" key="1">
    <citation type="submission" date="2018-06" db="EMBL/GenBank/DDBJ databases">
        <authorList>
            <person name="Zhirakovskaya E."/>
        </authorList>
    </citation>
    <scope>NUCLEOTIDE SEQUENCE</scope>
</reference>
<sequence>MYSLNSMGGIGTLGNSYATGYGSLIVVVIIIVVVFIIFIPIWFKNFNSFFVVLSASIISGLFAWYFQ</sequence>
<dbReference type="EMBL" id="UOFL01000016">
    <property type="protein sequence ID" value="VAW71258.1"/>
    <property type="molecule type" value="Genomic_DNA"/>
</dbReference>
<protein>
    <submittedName>
        <fullName evidence="2">Uncharacterized protein</fullName>
    </submittedName>
</protein>
<keyword evidence="1" id="KW-0472">Membrane</keyword>
<dbReference type="AlphaFoldDB" id="A0A3B0XSM0"/>
<proteinExistence type="predicted"/>
<evidence type="ECO:0000256" key="1">
    <source>
        <dbReference type="SAM" id="Phobius"/>
    </source>
</evidence>
<evidence type="ECO:0000313" key="2">
    <source>
        <dbReference type="EMBL" id="VAW71258.1"/>
    </source>
</evidence>
<accession>A0A3B0XSM0</accession>
<name>A0A3B0XSM0_9ZZZZ</name>
<feature type="transmembrane region" description="Helical" evidence="1">
    <location>
        <begin position="21"/>
        <end position="43"/>
    </location>
</feature>
<keyword evidence="1" id="KW-1133">Transmembrane helix</keyword>
<organism evidence="2">
    <name type="scientific">hydrothermal vent metagenome</name>
    <dbReference type="NCBI Taxonomy" id="652676"/>
    <lineage>
        <taxon>unclassified sequences</taxon>
        <taxon>metagenomes</taxon>
        <taxon>ecological metagenomes</taxon>
    </lineage>
</organism>